<dbReference type="InterPro" id="IPR014729">
    <property type="entry name" value="Rossmann-like_a/b/a_fold"/>
</dbReference>
<evidence type="ECO:0000313" key="3">
    <source>
        <dbReference type="EMBL" id="RQH06923.1"/>
    </source>
</evidence>
<comment type="caution">
    <text evidence="3">The sequence shown here is derived from an EMBL/GenBank/DDBJ whole genome shotgun (WGS) entry which is preliminary data.</text>
</comment>
<protein>
    <submittedName>
        <fullName evidence="3">Universal stress protein</fullName>
    </submittedName>
</protein>
<dbReference type="SUPFAM" id="SSF52402">
    <property type="entry name" value="Adenine nucleotide alpha hydrolases-like"/>
    <property type="match status" value="1"/>
</dbReference>
<evidence type="ECO:0000259" key="2">
    <source>
        <dbReference type="Pfam" id="PF00582"/>
    </source>
</evidence>
<dbReference type="RefSeq" id="WP_124150812.1">
    <property type="nucleotide sequence ID" value="NZ_RQIS01000006.1"/>
</dbReference>
<dbReference type="PANTHER" id="PTHR46268">
    <property type="entry name" value="STRESS RESPONSE PROTEIN NHAX"/>
    <property type="match status" value="1"/>
</dbReference>
<dbReference type="Pfam" id="PF00582">
    <property type="entry name" value="Usp"/>
    <property type="match status" value="1"/>
</dbReference>
<dbReference type="PANTHER" id="PTHR46268:SF15">
    <property type="entry name" value="UNIVERSAL STRESS PROTEIN HP_0031"/>
    <property type="match status" value="1"/>
</dbReference>
<evidence type="ECO:0000256" key="1">
    <source>
        <dbReference type="ARBA" id="ARBA00008791"/>
    </source>
</evidence>
<comment type="similarity">
    <text evidence="1">Belongs to the universal stress protein A family.</text>
</comment>
<name>A0A3N6P0Q0_9BURK</name>
<dbReference type="InterPro" id="IPR006016">
    <property type="entry name" value="UspA"/>
</dbReference>
<reference evidence="3 4" key="1">
    <citation type="submission" date="2018-11" db="EMBL/GenBank/DDBJ databases">
        <title>Paraburkholderia sp. DHOA04, isolated from soil.</title>
        <authorList>
            <person name="Gao Z.-H."/>
            <person name="Qiu L.-H."/>
            <person name="Fu J.-C."/>
        </authorList>
    </citation>
    <scope>NUCLEOTIDE SEQUENCE [LARGE SCALE GENOMIC DNA]</scope>
    <source>
        <strain evidence="3 4">DHOA04</strain>
    </source>
</reference>
<accession>A0A3N6P0Q0</accession>
<dbReference type="CDD" id="cd00293">
    <property type="entry name" value="USP-like"/>
    <property type="match status" value="1"/>
</dbReference>
<gene>
    <name evidence="3" type="ORF">D1Y85_09535</name>
</gene>
<keyword evidence="4" id="KW-1185">Reference proteome</keyword>
<organism evidence="3 4">
    <name type="scientific">Paraburkholderia dinghuensis</name>
    <dbReference type="NCBI Taxonomy" id="2305225"/>
    <lineage>
        <taxon>Bacteria</taxon>
        <taxon>Pseudomonadati</taxon>
        <taxon>Pseudomonadota</taxon>
        <taxon>Betaproteobacteria</taxon>
        <taxon>Burkholderiales</taxon>
        <taxon>Burkholderiaceae</taxon>
        <taxon>Paraburkholderia</taxon>
    </lineage>
</organism>
<proteinExistence type="inferred from homology"/>
<dbReference type="AlphaFoldDB" id="A0A3N6P0Q0"/>
<feature type="domain" description="UspA" evidence="2">
    <location>
        <begin position="4"/>
        <end position="142"/>
    </location>
</feature>
<dbReference type="Proteomes" id="UP000272778">
    <property type="component" value="Unassembled WGS sequence"/>
</dbReference>
<dbReference type="EMBL" id="RQIS01000006">
    <property type="protein sequence ID" value="RQH06923.1"/>
    <property type="molecule type" value="Genomic_DNA"/>
</dbReference>
<evidence type="ECO:0000313" key="4">
    <source>
        <dbReference type="Proteomes" id="UP000272778"/>
    </source>
</evidence>
<sequence>MATFSRVLLCYDATREGRRALREGAHLALDCQAETHLLAVLDAAPQQWAMADVAFAVPLDSAEETAREILREGVERLTAMGLVAEGHFVVGRPIDEIARYCDTLKPDLVVLGHHRRGVFARWWEGRDDRLLLDRVSCNVLVVTAPEEEPAPA</sequence>
<dbReference type="Gene3D" id="3.40.50.620">
    <property type="entry name" value="HUPs"/>
    <property type="match status" value="1"/>
</dbReference>
<dbReference type="OrthoDB" id="8564780at2"/>